<evidence type="ECO:0000313" key="2">
    <source>
        <dbReference type="Proteomes" id="UP001500016"/>
    </source>
</evidence>
<name>A0ABN2VCX5_9ACTN</name>
<sequence>MREHTAAVRSLSRFEVILVSSRARLRLRARGWSFPASFAIL</sequence>
<keyword evidence="2" id="KW-1185">Reference proteome</keyword>
<protein>
    <submittedName>
        <fullName evidence="1">Uncharacterized protein</fullName>
    </submittedName>
</protein>
<gene>
    <name evidence="1" type="ORF">GCM10009801_00330</name>
</gene>
<organism evidence="1 2">
    <name type="scientific">Streptomyces albiaxialis</name>
    <dbReference type="NCBI Taxonomy" id="329523"/>
    <lineage>
        <taxon>Bacteria</taxon>
        <taxon>Bacillati</taxon>
        <taxon>Actinomycetota</taxon>
        <taxon>Actinomycetes</taxon>
        <taxon>Kitasatosporales</taxon>
        <taxon>Streptomycetaceae</taxon>
        <taxon>Streptomyces</taxon>
    </lineage>
</organism>
<accession>A0ABN2VCX5</accession>
<dbReference type="Proteomes" id="UP001500016">
    <property type="component" value="Unassembled WGS sequence"/>
</dbReference>
<reference evidence="1 2" key="1">
    <citation type="journal article" date="2019" name="Int. J. Syst. Evol. Microbiol.">
        <title>The Global Catalogue of Microorganisms (GCM) 10K type strain sequencing project: providing services to taxonomists for standard genome sequencing and annotation.</title>
        <authorList>
            <consortium name="The Broad Institute Genomics Platform"/>
            <consortium name="The Broad Institute Genome Sequencing Center for Infectious Disease"/>
            <person name="Wu L."/>
            <person name="Ma J."/>
        </authorList>
    </citation>
    <scope>NUCLEOTIDE SEQUENCE [LARGE SCALE GENOMIC DNA]</scope>
    <source>
        <strain evidence="1 2">JCM 15478</strain>
    </source>
</reference>
<dbReference type="EMBL" id="BAAAPE010000001">
    <property type="protein sequence ID" value="GAA2059534.1"/>
    <property type="molecule type" value="Genomic_DNA"/>
</dbReference>
<comment type="caution">
    <text evidence="1">The sequence shown here is derived from an EMBL/GenBank/DDBJ whole genome shotgun (WGS) entry which is preliminary data.</text>
</comment>
<dbReference type="RefSeq" id="WP_344522620.1">
    <property type="nucleotide sequence ID" value="NZ_BAAAPE010000001.1"/>
</dbReference>
<proteinExistence type="predicted"/>
<evidence type="ECO:0000313" key="1">
    <source>
        <dbReference type="EMBL" id="GAA2059534.1"/>
    </source>
</evidence>